<dbReference type="EMBL" id="BQNB010012190">
    <property type="protein sequence ID" value="GJT00375.1"/>
    <property type="molecule type" value="Genomic_DNA"/>
</dbReference>
<dbReference type="Gene3D" id="3.40.420.10">
    <property type="entry name" value="Ricin (A subunit), domain 1"/>
    <property type="match status" value="2"/>
</dbReference>
<evidence type="ECO:0000259" key="4">
    <source>
        <dbReference type="SMART" id="SM00458"/>
    </source>
</evidence>
<dbReference type="InterPro" id="IPR016138">
    <property type="entry name" value="Ribosome_inactivat_prot_sub1"/>
</dbReference>
<dbReference type="Proteomes" id="UP001151760">
    <property type="component" value="Unassembled WGS sequence"/>
</dbReference>
<evidence type="ECO:0000256" key="2">
    <source>
        <dbReference type="ARBA" id="ARBA00023180"/>
    </source>
</evidence>
<dbReference type="InterPro" id="IPR000772">
    <property type="entry name" value="Ricin_B_lectin"/>
</dbReference>
<keyword evidence="3" id="KW-0652">Protein synthesis inhibitor</keyword>
<evidence type="ECO:0000313" key="5">
    <source>
        <dbReference type="EMBL" id="GJT00375.1"/>
    </source>
</evidence>
<comment type="subunit">
    <text evidence="3">Might form dimers or tetramers of disulfide-linked A and B chains.</text>
</comment>
<dbReference type="InterPro" id="IPR035992">
    <property type="entry name" value="Ricin_B-like_lectins"/>
</dbReference>
<comment type="catalytic activity">
    <reaction evidence="3">
        <text>Endohydrolysis of the N-glycosidic bond at one specific adenosine on the 28S rRNA.</text>
        <dbReference type="EC" id="3.2.2.22"/>
    </reaction>
</comment>
<name>A0ABQ5ACK3_9ASTR</name>
<dbReference type="InterPro" id="IPR036041">
    <property type="entry name" value="Ribosome-inact_prot_sf"/>
</dbReference>
<proteinExistence type="inferred from homology"/>
<evidence type="ECO:0000256" key="1">
    <source>
        <dbReference type="ARBA" id="ARBA00023157"/>
    </source>
</evidence>
<dbReference type="SMART" id="SM00458">
    <property type="entry name" value="RICIN"/>
    <property type="match status" value="1"/>
</dbReference>
<keyword evidence="1" id="KW-1015">Disulfide bond</keyword>
<accession>A0ABQ5ACK3</accession>
<dbReference type="EC" id="3.2.2.22" evidence="3"/>
<keyword evidence="3" id="KW-0378">Hydrolase</keyword>
<evidence type="ECO:0000256" key="3">
    <source>
        <dbReference type="RuleBase" id="RU004915"/>
    </source>
</evidence>
<comment type="similarity">
    <text evidence="3">Belongs to the ribosome-inactivating protein family.</text>
</comment>
<dbReference type="Gene3D" id="4.10.470.10">
    <property type="entry name" value="Ricin (A Subunit), domain 2"/>
    <property type="match status" value="1"/>
</dbReference>
<dbReference type="InterPro" id="IPR016139">
    <property type="entry name" value="Ribosome_inactivat_prot_sub2"/>
</dbReference>
<comment type="caution">
    <text evidence="5">The sequence shown here is derived from an EMBL/GenBank/DDBJ whole genome shotgun (WGS) entry which is preliminary data.</text>
</comment>
<organism evidence="5 6">
    <name type="scientific">Tanacetum coccineum</name>
    <dbReference type="NCBI Taxonomy" id="301880"/>
    <lineage>
        <taxon>Eukaryota</taxon>
        <taxon>Viridiplantae</taxon>
        <taxon>Streptophyta</taxon>
        <taxon>Embryophyta</taxon>
        <taxon>Tracheophyta</taxon>
        <taxon>Spermatophyta</taxon>
        <taxon>Magnoliopsida</taxon>
        <taxon>eudicotyledons</taxon>
        <taxon>Gunneridae</taxon>
        <taxon>Pentapetalae</taxon>
        <taxon>asterids</taxon>
        <taxon>campanulids</taxon>
        <taxon>Asterales</taxon>
        <taxon>Asteraceae</taxon>
        <taxon>Asteroideae</taxon>
        <taxon>Anthemideae</taxon>
        <taxon>Anthemidinae</taxon>
        <taxon>Tanacetum</taxon>
    </lineage>
</organism>
<keyword evidence="3" id="KW-0800">Toxin</keyword>
<dbReference type="Gene3D" id="2.80.10.50">
    <property type="match status" value="1"/>
</dbReference>
<keyword evidence="3" id="KW-0611">Plant defense</keyword>
<feature type="domain" description="Ricin B lectin" evidence="4">
    <location>
        <begin position="264"/>
        <end position="384"/>
    </location>
</feature>
<dbReference type="SUPFAM" id="SSF50370">
    <property type="entry name" value="Ricin B-like lectins"/>
    <property type="match status" value="1"/>
</dbReference>
<dbReference type="Pfam" id="PF00652">
    <property type="entry name" value="Ricin_B_lectin"/>
    <property type="match status" value="1"/>
</dbReference>
<keyword evidence="6" id="KW-1185">Reference proteome</keyword>
<sequence>MLETRIKMLEAMLEATLEMVWNPEDHASTLLVLLAAIYLHLGGVEADNKNIFYYNNRNEPNIAAYVKLLEELRSRLASGTDVHGIAVTRPPTNITFQERFIQVQLENGGGDVIIVIINRHSKCLCGFPQEIELGHGALNNAITNLFNERSTSNSKKRALLVIIQMVAEAVRIRYIEHLIRRNMLGENPNFILDPRVISMENRWSDPSEQIQWSGESGIFLREIQVQSVSNEVVRIRNVQDTWSLAALALMLYRSVPEATKLFLYNAGTIMNPRSGLANGANALVWLANCVIGTEPRQQLYGDRTIRLYSDRTLCVTSDGDDSLDSIILLKCQGSGNQRWTFMADGTILNPNSRLVMDVQNSDVSLQEIILYQPTGNPNQNWLAF</sequence>
<dbReference type="Pfam" id="PF00161">
    <property type="entry name" value="RIP"/>
    <property type="match status" value="1"/>
</dbReference>
<protein>
    <recommendedName>
        <fullName evidence="3">Ribosome-inactivating protein</fullName>
    </recommendedName>
    <component>
        <recommendedName>
            <fullName evidence="3">Ribosome-inactivating protein chain A</fullName>
        </recommendedName>
        <alternativeName>
            <fullName evidence="3">rRNA N-glycosidase</fullName>
            <ecNumber evidence="3">3.2.2.22</ecNumber>
        </alternativeName>
    </component>
    <component>
        <recommendedName>
            <fullName evidence="3">Ribosome-inactivating protein chain B</fullName>
        </recommendedName>
    </component>
</protein>
<dbReference type="SUPFAM" id="SSF56371">
    <property type="entry name" value="Ribosome inactivating proteins (RIP)"/>
    <property type="match status" value="1"/>
</dbReference>
<reference evidence="5" key="1">
    <citation type="journal article" date="2022" name="Int. J. Mol. Sci.">
        <title>Draft Genome of Tanacetum Coccineum: Genomic Comparison of Closely Related Tanacetum-Family Plants.</title>
        <authorList>
            <person name="Yamashiro T."/>
            <person name="Shiraishi A."/>
            <person name="Nakayama K."/>
            <person name="Satake H."/>
        </authorList>
    </citation>
    <scope>NUCLEOTIDE SEQUENCE</scope>
</reference>
<evidence type="ECO:0000313" key="6">
    <source>
        <dbReference type="Proteomes" id="UP001151760"/>
    </source>
</evidence>
<gene>
    <name evidence="5" type="ORF">Tco_0821544</name>
</gene>
<dbReference type="PROSITE" id="PS50231">
    <property type="entry name" value="RICIN_B_LECTIN"/>
    <property type="match status" value="1"/>
</dbReference>
<dbReference type="InterPro" id="IPR001574">
    <property type="entry name" value="Ribosome_inactivat_prot"/>
</dbReference>
<comment type="function">
    <text evidence="3">The A chain is responsible for inhibiting protein synthesis through the catalytic inactivation of 60S ribosomal subunits by removing adenine from position 4,324 of 28S rRNA. The B chain binds to cell receptors and probably facilitates the entry into the cell of the A chain; B chains are also responsible for cell agglutination (lectin activity).</text>
</comment>
<reference evidence="5" key="2">
    <citation type="submission" date="2022-01" db="EMBL/GenBank/DDBJ databases">
        <authorList>
            <person name="Yamashiro T."/>
            <person name="Shiraishi A."/>
            <person name="Satake H."/>
            <person name="Nakayama K."/>
        </authorList>
    </citation>
    <scope>NUCLEOTIDE SEQUENCE</scope>
</reference>
<keyword evidence="2" id="KW-0325">Glycoprotein</keyword>